<feature type="transmembrane region" description="Helical" evidence="2">
    <location>
        <begin position="118"/>
        <end position="134"/>
    </location>
</feature>
<evidence type="ECO:0000313" key="5">
    <source>
        <dbReference type="Proteomes" id="UP001205185"/>
    </source>
</evidence>
<comment type="caution">
    <text evidence="4">The sequence shown here is derived from an EMBL/GenBank/DDBJ whole genome shotgun (WGS) entry which is preliminary data.</text>
</comment>
<evidence type="ECO:0000259" key="3">
    <source>
        <dbReference type="Pfam" id="PF00892"/>
    </source>
</evidence>
<keyword evidence="2" id="KW-0812">Transmembrane</keyword>
<feature type="transmembrane region" description="Helical" evidence="2">
    <location>
        <begin position="34"/>
        <end position="55"/>
    </location>
</feature>
<dbReference type="InterPro" id="IPR000620">
    <property type="entry name" value="EamA_dom"/>
</dbReference>
<reference evidence="4 5" key="1">
    <citation type="submission" date="2022-06" db="EMBL/GenBank/DDBJ databases">
        <title>Genomic Encyclopedia of Archaeal and Bacterial Type Strains, Phase II (KMG-II): from individual species to whole genera.</title>
        <authorList>
            <person name="Goeker M."/>
        </authorList>
    </citation>
    <scope>NUCLEOTIDE SEQUENCE [LARGE SCALE GENOMIC DNA]</scope>
    <source>
        <strain evidence="4 5">DSM 44255</strain>
    </source>
</reference>
<evidence type="ECO:0000256" key="2">
    <source>
        <dbReference type="SAM" id="Phobius"/>
    </source>
</evidence>
<keyword evidence="5" id="KW-1185">Reference proteome</keyword>
<feature type="transmembrane region" description="Helical" evidence="2">
    <location>
        <begin position="255"/>
        <end position="276"/>
    </location>
</feature>
<comment type="similarity">
    <text evidence="1">Belongs to the EamA transporter family.</text>
</comment>
<feature type="transmembrane region" description="Helical" evidence="2">
    <location>
        <begin position="228"/>
        <end position="249"/>
    </location>
</feature>
<feature type="transmembrane region" description="Helical" evidence="2">
    <location>
        <begin position="170"/>
        <end position="188"/>
    </location>
</feature>
<evidence type="ECO:0000313" key="4">
    <source>
        <dbReference type="EMBL" id="MCP2271436.1"/>
    </source>
</evidence>
<name>A0ABT1IFL2_9PSEU</name>
<dbReference type="Proteomes" id="UP001205185">
    <property type="component" value="Unassembled WGS sequence"/>
</dbReference>
<dbReference type="RefSeq" id="WP_253888379.1">
    <property type="nucleotide sequence ID" value="NZ_BAAAVB010000005.1"/>
</dbReference>
<protein>
    <submittedName>
        <fullName evidence="4">Inner membrane transporter RhtA</fullName>
    </submittedName>
</protein>
<gene>
    <name evidence="4" type="ORF">LV75_003950</name>
</gene>
<feature type="transmembrane region" description="Helical" evidence="2">
    <location>
        <begin position="194"/>
        <end position="216"/>
    </location>
</feature>
<accession>A0ABT1IFL2</accession>
<sequence>MSSTRATNPLVLVAVQMLSLQVGAAVAVGLMAHVGIVGAAFARVALACAVVGVLLRPRPRLPDRRSLLLACALGVVIAVMNTAYFAAVVHLGLGLATTIEFLGPFLVAVVAAGHASDVFWALVAAAGVVLIAGVGEVSGLGLALGLLAAACRAGYILLTRAVGGAVDGASGLFVALAVGTVVAAPFALEALPGFGDVGVLGLAAAVAVLSSAVPYLCDMASLRRLRTASFSVLLALSPAVSALAGLLLLGQTLSAPQWCGVGAVVLAGTASVLTTVREDGTQESAQDGG</sequence>
<feature type="domain" description="EamA" evidence="3">
    <location>
        <begin position="140"/>
        <end position="267"/>
    </location>
</feature>
<feature type="transmembrane region" description="Helical" evidence="2">
    <location>
        <begin position="67"/>
        <end position="87"/>
    </location>
</feature>
<evidence type="ECO:0000256" key="1">
    <source>
        <dbReference type="ARBA" id="ARBA00007362"/>
    </source>
</evidence>
<keyword evidence="2" id="KW-1133">Transmembrane helix</keyword>
<keyword evidence="2" id="KW-0472">Membrane</keyword>
<dbReference type="Pfam" id="PF00892">
    <property type="entry name" value="EamA"/>
    <property type="match status" value="1"/>
</dbReference>
<dbReference type="InterPro" id="IPR037185">
    <property type="entry name" value="EmrE-like"/>
</dbReference>
<organism evidence="4 5">
    <name type="scientific">Actinokineospora diospyrosa</name>
    <dbReference type="NCBI Taxonomy" id="103728"/>
    <lineage>
        <taxon>Bacteria</taxon>
        <taxon>Bacillati</taxon>
        <taxon>Actinomycetota</taxon>
        <taxon>Actinomycetes</taxon>
        <taxon>Pseudonocardiales</taxon>
        <taxon>Pseudonocardiaceae</taxon>
        <taxon>Actinokineospora</taxon>
    </lineage>
</organism>
<dbReference type="SUPFAM" id="SSF103481">
    <property type="entry name" value="Multidrug resistance efflux transporter EmrE"/>
    <property type="match status" value="2"/>
</dbReference>
<proteinExistence type="inferred from homology"/>
<dbReference type="EMBL" id="JAMTCO010000009">
    <property type="protein sequence ID" value="MCP2271436.1"/>
    <property type="molecule type" value="Genomic_DNA"/>
</dbReference>